<name>A0A1F7GZH4_9BACT</name>
<dbReference type="Gene3D" id="3.90.25.10">
    <property type="entry name" value="UDP-galactose 4-epimerase, domain 1"/>
    <property type="match status" value="1"/>
</dbReference>
<organism evidence="9 10">
    <name type="scientific">Candidatus Roizmanbacteria bacterium RIFCSPHIGHO2_02_FULL_38_11</name>
    <dbReference type="NCBI Taxonomy" id="1802039"/>
    <lineage>
        <taxon>Bacteria</taxon>
        <taxon>Candidatus Roizmaniibacteriota</taxon>
    </lineage>
</organism>
<comment type="caution">
    <text evidence="7">Lacks conserved residue(s) required for the propagation of feature annotation.</text>
</comment>
<feature type="domain" description="NAD(P)-binding" evidence="8">
    <location>
        <begin position="6"/>
        <end position="314"/>
    </location>
</feature>
<comment type="caution">
    <text evidence="9">The sequence shown here is derived from an EMBL/GenBank/DDBJ whole genome shotgun (WGS) entry which is preliminary data.</text>
</comment>
<comment type="catalytic activity">
    <reaction evidence="1 7">
        <text>GDP-alpha-D-mannose = GDP-4-dehydro-alpha-D-rhamnose + H2O</text>
        <dbReference type="Rhea" id="RHEA:23820"/>
        <dbReference type="ChEBI" id="CHEBI:15377"/>
        <dbReference type="ChEBI" id="CHEBI:57527"/>
        <dbReference type="ChEBI" id="CHEBI:57964"/>
        <dbReference type="EC" id="4.2.1.47"/>
    </reaction>
</comment>
<evidence type="ECO:0000256" key="4">
    <source>
        <dbReference type="ARBA" id="ARBA00011989"/>
    </source>
</evidence>
<comment type="similarity">
    <text evidence="3 7">Belongs to the NAD(P)-dependent epimerase/dehydratase family. GDP-mannose 4,6-dehydratase subfamily.</text>
</comment>
<evidence type="ECO:0000256" key="3">
    <source>
        <dbReference type="ARBA" id="ARBA00009263"/>
    </source>
</evidence>
<dbReference type="FunFam" id="3.40.50.720:FF:000924">
    <property type="entry name" value="GDP-mannose 4,6 dehydratase"/>
    <property type="match status" value="1"/>
</dbReference>
<dbReference type="CDD" id="cd05260">
    <property type="entry name" value="GDP_MD_SDR_e"/>
    <property type="match status" value="1"/>
</dbReference>
<evidence type="ECO:0000256" key="2">
    <source>
        <dbReference type="ARBA" id="ARBA00001937"/>
    </source>
</evidence>
<reference evidence="9 10" key="1">
    <citation type="journal article" date="2016" name="Nat. Commun.">
        <title>Thousands of microbial genomes shed light on interconnected biogeochemical processes in an aquifer system.</title>
        <authorList>
            <person name="Anantharaman K."/>
            <person name="Brown C.T."/>
            <person name="Hug L.A."/>
            <person name="Sharon I."/>
            <person name="Castelle C.J."/>
            <person name="Probst A.J."/>
            <person name="Thomas B.C."/>
            <person name="Singh A."/>
            <person name="Wilkins M.J."/>
            <person name="Karaoz U."/>
            <person name="Brodie E.L."/>
            <person name="Williams K.H."/>
            <person name="Hubbard S.S."/>
            <person name="Banfield J.F."/>
        </authorList>
    </citation>
    <scope>NUCLEOTIDE SEQUENCE [LARGE SCALE GENOMIC DNA]</scope>
</reference>
<gene>
    <name evidence="7" type="primary">gmd</name>
    <name evidence="9" type="ORF">A3C25_05810</name>
</gene>
<dbReference type="InterPro" id="IPR016040">
    <property type="entry name" value="NAD(P)-bd_dom"/>
</dbReference>
<sequence length="334" mass="37798">MAKTALITGILGQDGPYLAKFLLSKGYKVYGMIRRYSNPNFGNLDFLGITDKVEYVDGDMSDESSLYNIVKALRPLEVYNLAAQSFVGRSWDLAKITTEVNALGVLYLLNAIKAYSPMTKFYQASTSEMFGLGNTKGYQDENTTFHPRSPYGISKVYAFWTTVNFRESYGLFTCNGILFNHESPIRGIQFVTRKITDGVAKIKYGLANKLHLGNLDAKRDWGFAGDFVEATHLMLQQKNPDDYVVGTGENHSVREFVELAFKYGGIPNWKKYVVIDPRFKRPAEVPELLAKGDKARKVLGWKPKVSFDELVRMMVEADLKRYKISSKFKIQSSK</sequence>
<dbReference type="Pfam" id="PF16363">
    <property type="entry name" value="GDP_Man_Dehyd"/>
    <property type="match status" value="1"/>
</dbReference>
<protein>
    <recommendedName>
        <fullName evidence="4 7">GDP-mannose 4,6-dehydratase</fullName>
        <ecNumber evidence="4 7">4.2.1.47</ecNumber>
    </recommendedName>
    <alternativeName>
        <fullName evidence="7">GDP-D-mannose dehydratase</fullName>
    </alternativeName>
</protein>
<dbReference type="EC" id="4.2.1.47" evidence="4 7"/>
<evidence type="ECO:0000313" key="10">
    <source>
        <dbReference type="Proteomes" id="UP000177913"/>
    </source>
</evidence>
<dbReference type="SUPFAM" id="SSF51735">
    <property type="entry name" value="NAD(P)-binding Rossmann-fold domains"/>
    <property type="match status" value="1"/>
</dbReference>
<dbReference type="GO" id="GO:0008446">
    <property type="term" value="F:GDP-mannose 4,6-dehydratase activity"/>
    <property type="evidence" value="ECO:0007669"/>
    <property type="project" value="UniProtKB-UniRule"/>
</dbReference>
<evidence type="ECO:0000256" key="6">
    <source>
        <dbReference type="ARBA" id="ARBA00059383"/>
    </source>
</evidence>
<evidence type="ECO:0000256" key="1">
    <source>
        <dbReference type="ARBA" id="ARBA00000188"/>
    </source>
</evidence>
<keyword evidence="7" id="KW-0521">NADP</keyword>
<evidence type="ECO:0000256" key="7">
    <source>
        <dbReference type="HAMAP-Rule" id="MF_00955"/>
    </source>
</evidence>
<accession>A0A1F7GZH4</accession>
<dbReference type="GO" id="GO:0042351">
    <property type="term" value="P:'de novo' GDP-L-fucose biosynthetic process"/>
    <property type="evidence" value="ECO:0007669"/>
    <property type="project" value="TreeGrafter"/>
</dbReference>
<dbReference type="InterPro" id="IPR006368">
    <property type="entry name" value="GDP_Man_deHydtase"/>
</dbReference>
<comment type="function">
    <text evidence="6 7">Catalyzes the conversion of GDP-D-mannose to GDP-4-dehydro-6-deoxy-D-mannose.</text>
</comment>
<evidence type="ECO:0000256" key="5">
    <source>
        <dbReference type="ARBA" id="ARBA00023239"/>
    </source>
</evidence>
<dbReference type="Gene3D" id="3.40.50.720">
    <property type="entry name" value="NAD(P)-binding Rossmann-like Domain"/>
    <property type="match status" value="1"/>
</dbReference>
<dbReference type="Proteomes" id="UP000177913">
    <property type="component" value="Unassembled WGS sequence"/>
</dbReference>
<proteinExistence type="inferred from homology"/>
<dbReference type="AlphaFoldDB" id="A0A1F7GZH4"/>
<comment type="cofactor">
    <cofactor evidence="2 7">
        <name>NADP(+)</name>
        <dbReference type="ChEBI" id="CHEBI:58349"/>
    </cofactor>
</comment>
<evidence type="ECO:0000313" key="9">
    <source>
        <dbReference type="EMBL" id="OGK24215.1"/>
    </source>
</evidence>
<keyword evidence="5 7" id="KW-0456">Lyase</keyword>
<dbReference type="GO" id="GO:0070401">
    <property type="term" value="F:NADP+ binding"/>
    <property type="evidence" value="ECO:0007669"/>
    <property type="project" value="UniProtKB-UniRule"/>
</dbReference>
<dbReference type="HAMAP" id="MF_00955">
    <property type="entry name" value="GDP_Man_dehydratase"/>
    <property type="match status" value="1"/>
</dbReference>
<dbReference type="PANTHER" id="PTHR43715">
    <property type="entry name" value="GDP-MANNOSE 4,6-DEHYDRATASE"/>
    <property type="match status" value="1"/>
</dbReference>
<dbReference type="EMBL" id="MFZO01000037">
    <property type="protein sequence ID" value="OGK24215.1"/>
    <property type="molecule type" value="Genomic_DNA"/>
</dbReference>
<dbReference type="InterPro" id="IPR036291">
    <property type="entry name" value="NAD(P)-bd_dom_sf"/>
</dbReference>
<dbReference type="PANTHER" id="PTHR43715:SF1">
    <property type="entry name" value="GDP-MANNOSE 4,6 DEHYDRATASE"/>
    <property type="match status" value="1"/>
</dbReference>
<evidence type="ECO:0000259" key="8">
    <source>
        <dbReference type="Pfam" id="PF16363"/>
    </source>
</evidence>